<evidence type="ECO:0000256" key="1">
    <source>
        <dbReference type="SAM" id="MobiDB-lite"/>
    </source>
</evidence>
<feature type="domain" description="Putative plant transposon protein" evidence="2">
    <location>
        <begin position="81"/>
        <end position="214"/>
    </location>
</feature>
<dbReference type="Pfam" id="PF20167">
    <property type="entry name" value="Transposase_32"/>
    <property type="match status" value="1"/>
</dbReference>
<sequence>MAPHKASRDSKKQKFTQGSSSRAPPIDFMDEDAEFEYDQHKFTSEAATRRFLEIMPFGILLERHINMKVGEFDDFRLELERRQWHRVLGNLPNEVDDVLVKEFFEYAYNFDGSLARQAKVQGKIIKFDHKALNTFLRTLVFPTDRNTPYGNFLNEEKDFEAIATRLCLLGESYVIGVSDTHVRVLCKHLNSLAQMWSVFSYTNISPNTHTLDINLE</sequence>
<gene>
    <name evidence="3" type="ORF">DEO72_LG3g1169</name>
</gene>
<accession>A0A4D6LE94</accession>
<dbReference type="Proteomes" id="UP000501690">
    <property type="component" value="Linkage Group LG3"/>
</dbReference>
<dbReference type="EMBL" id="CP039347">
    <property type="protein sequence ID" value="QCD86645.1"/>
    <property type="molecule type" value="Genomic_DNA"/>
</dbReference>
<evidence type="ECO:0000313" key="3">
    <source>
        <dbReference type="EMBL" id="QCD86645.1"/>
    </source>
</evidence>
<evidence type="ECO:0000259" key="2">
    <source>
        <dbReference type="Pfam" id="PF20167"/>
    </source>
</evidence>
<feature type="compositionally biased region" description="Basic and acidic residues" evidence="1">
    <location>
        <begin position="1"/>
        <end position="12"/>
    </location>
</feature>
<dbReference type="InterPro" id="IPR046796">
    <property type="entry name" value="Transposase_32_dom"/>
</dbReference>
<organism evidence="3 4">
    <name type="scientific">Vigna unguiculata</name>
    <name type="common">Cowpea</name>
    <dbReference type="NCBI Taxonomy" id="3917"/>
    <lineage>
        <taxon>Eukaryota</taxon>
        <taxon>Viridiplantae</taxon>
        <taxon>Streptophyta</taxon>
        <taxon>Embryophyta</taxon>
        <taxon>Tracheophyta</taxon>
        <taxon>Spermatophyta</taxon>
        <taxon>Magnoliopsida</taxon>
        <taxon>eudicotyledons</taxon>
        <taxon>Gunneridae</taxon>
        <taxon>Pentapetalae</taxon>
        <taxon>rosids</taxon>
        <taxon>fabids</taxon>
        <taxon>Fabales</taxon>
        <taxon>Fabaceae</taxon>
        <taxon>Papilionoideae</taxon>
        <taxon>50 kb inversion clade</taxon>
        <taxon>NPAAA clade</taxon>
        <taxon>indigoferoid/millettioid clade</taxon>
        <taxon>Phaseoleae</taxon>
        <taxon>Vigna</taxon>
    </lineage>
</organism>
<proteinExistence type="predicted"/>
<protein>
    <recommendedName>
        <fullName evidence="2">Putative plant transposon protein domain-containing protein</fullName>
    </recommendedName>
</protein>
<evidence type="ECO:0000313" key="4">
    <source>
        <dbReference type="Proteomes" id="UP000501690"/>
    </source>
</evidence>
<feature type="region of interest" description="Disordered" evidence="1">
    <location>
        <begin position="1"/>
        <end position="26"/>
    </location>
</feature>
<keyword evidence="4" id="KW-1185">Reference proteome</keyword>
<reference evidence="3 4" key="1">
    <citation type="submission" date="2019-04" db="EMBL/GenBank/DDBJ databases">
        <title>An improved genome assembly and genetic linkage map for asparagus bean, Vigna unguiculata ssp. sesquipedialis.</title>
        <authorList>
            <person name="Xia Q."/>
            <person name="Zhang R."/>
            <person name="Dong Y."/>
        </authorList>
    </citation>
    <scope>NUCLEOTIDE SEQUENCE [LARGE SCALE GENOMIC DNA]</scope>
    <source>
        <tissue evidence="3">Leaf</tissue>
    </source>
</reference>
<dbReference type="AlphaFoldDB" id="A0A4D6LE94"/>
<name>A0A4D6LE94_VIGUN</name>